<dbReference type="GO" id="GO:0031514">
    <property type="term" value="C:motile cilium"/>
    <property type="evidence" value="ECO:0007669"/>
    <property type="project" value="UniProtKB-SubCell"/>
</dbReference>
<dbReference type="Proteomes" id="UP000594220">
    <property type="component" value="Unplaced"/>
</dbReference>
<evidence type="ECO:0000256" key="5">
    <source>
        <dbReference type="ARBA" id="ARBA00022782"/>
    </source>
</evidence>
<evidence type="ECO:0000256" key="13">
    <source>
        <dbReference type="SAM" id="MobiDB-lite"/>
    </source>
</evidence>
<evidence type="ECO:0000256" key="12">
    <source>
        <dbReference type="ARBA" id="ARBA00023242"/>
    </source>
</evidence>
<dbReference type="AlphaFoldDB" id="A0A7M4E131"/>
<dbReference type="GO" id="GO:0030154">
    <property type="term" value="P:cell differentiation"/>
    <property type="evidence" value="ECO:0007669"/>
    <property type="project" value="UniProtKB-KW"/>
</dbReference>
<dbReference type="OMA" id="QETKWAR"/>
<dbReference type="PANTHER" id="PTHR21223">
    <property type="entry name" value="CBY1-INTERACTING BAR DOMAIN-CONTAINING PROTEIN HOMOLOG"/>
    <property type="match status" value="1"/>
</dbReference>
<keyword evidence="15" id="KW-1185">Reference proteome</keyword>
<protein>
    <submittedName>
        <fullName evidence="14">CBY1 interacting BAR domain containing 1</fullName>
    </submittedName>
</protein>
<dbReference type="InterPro" id="IPR009602">
    <property type="entry name" value="CBAR/FAM92"/>
</dbReference>
<keyword evidence="9" id="KW-0809">Transit peptide</keyword>
<dbReference type="InterPro" id="IPR027267">
    <property type="entry name" value="AH/BAR_dom_sf"/>
</dbReference>
<keyword evidence="6" id="KW-0472">Membrane</keyword>
<evidence type="ECO:0000256" key="6">
    <source>
        <dbReference type="ARBA" id="ARBA00022792"/>
    </source>
</evidence>
<dbReference type="GeneTree" id="ENSGT00390000010285"/>
<keyword evidence="6" id="KW-0999">Mitochondrion inner membrane</keyword>
<evidence type="ECO:0000256" key="2">
    <source>
        <dbReference type="ARBA" id="ARBA00004123"/>
    </source>
</evidence>
<feature type="region of interest" description="Disordered" evidence="13">
    <location>
        <begin position="114"/>
        <end position="134"/>
    </location>
</feature>
<comment type="subcellular location">
    <subcellularLocation>
        <location evidence="3">Cell projection</location>
        <location evidence="3">Cilium</location>
        <location evidence="3">Flagellum</location>
    </subcellularLocation>
    <subcellularLocation>
        <location evidence="1">Cytoplasm</location>
        <location evidence="1">Cytoskeleton</location>
        <location evidence="1">Microtubule organizing center</location>
        <location evidence="1">Centrosome</location>
        <location evidence="1">Centriole</location>
    </subcellularLocation>
    <subcellularLocation>
        <location evidence="4">Mitochondrion inner membrane</location>
        <topology evidence="4">Peripheral membrane protein</topology>
        <orientation evidence="4">Matrix side</orientation>
    </subcellularLocation>
    <subcellularLocation>
        <location evidence="2">Nucleus</location>
    </subcellularLocation>
</comment>
<dbReference type="Ensembl" id="ENSCPRT00005003226.1">
    <property type="protein sequence ID" value="ENSCPRP00005002757.1"/>
    <property type="gene ID" value="ENSCPRG00005002014.1"/>
</dbReference>
<evidence type="ECO:0000256" key="10">
    <source>
        <dbReference type="ARBA" id="ARBA00023069"/>
    </source>
</evidence>
<dbReference type="GO" id="GO:0060271">
    <property type="term" value="P:cilium assembly"/>
    <property type="evidence" value="ECO:0007669"/>
    <property type="project" value="TreeGrafter"/>
</dbReference>
<keyword evidence="12" id="KW-0539">Nucleus</keyword>
<dbReference type="GO" id="GO:0005814">
    <property type="term" value="C:centriole"/>
    <property type="evidence" value="ECO:0007669"/>
    <property type="project" value="UniProtKB-SubCell"/>
</dbReference>
<dbReference type="Pfam" id="PF06730">
    <property type="entry name" value="FAM92"/>
    <property type="match status" value="1"/>
</dbReference>
<name>A0A7M4E131_CROPO</name>
<organism evidence="14 15">
    <name type="scientific">Crocodylus porosus</name>
    <name type="common">Saltwater crocodile</name>
    <name type="synonym">Estuarine crocodile</name>
    <dbReference type="NCBI Taxonomy" id="8502"/>
    <lineage>
        <taxon>Eukaryota</taxon>
        <taxon>Metazoa</taxon>
        <taxon>Chordata</taxon>
        <taxon>Craniata</taxon>
        <taxon>Vertebrata</taxon>
        <taxon>Euteleostomi</taxon>
        <taxon>Archelosauria</taxon>
        <taxon>Archosauria</taxon>
        <taxon>Crocodylia</taxon>
        <taxon>Longirostres</taxon>
        <taxon>Crocodylidae</taxon>
        <taxon>Crocodylus</taxon>
    </lineage>
</organism>
<keyword evidence="10" id="KW-0966">Cell projection</keyword>
<dbReference type="GO" id="GO:0005634">
    <property type="term" value="C:nucleus"/>
    <property type="evidence" value="ECO:0007669"/>
    <property type="project" value="UniProtKB-SubCell"/>
</dbReference>
<dbReference type="SUPFAM" id="SSF103657">
    <property type="entry name" value="BAR/IMD domain-like"/>
    <property type="match status" value="1"/>
</dbReference>
<evidence type="ECO:0000313" key="15">
    <source>
        <dbReference type="Proteomes" id="UP000594220"/>
    </source>
</evidence>
<reference evidence="14" key="2">
    <citation type="submission" date="2025-09" db="UniProtKB">
        <authorList>
            <consortium name="Ensembl"/>
        </authorList>
    </citation>
    <scope>IDENTIFICATION</scope>
</reference>
<evidence type="ECO:0000256" key="8">
    <source>
        <dbReference type="ARBA" id="ARBA00022871"/>
    </source>
</evidence>
<dbReference type="GO" id="GO:0035869">
    <property type="term" value="C:ciliary transition zone"/>
    <property type="evidence" value="ECO:0007669"/>
    <property type="project" value="TreeGrafter"/>
</dbReference>
<dbReference type="GO" id="GO:0036064">
    <property type="term" value="C:ciliary basal body"/>
    <property type="evidence" value="ECO:0007669"/>
    <property type="project" value="TreeGrafter"/>
</dbReference>
<dbReference type="GO" id="GO:0007283">
    <property type="term" value="P:spermatogenesis"/>
    <property type="evidence" value="ECO:0007669"/>
    <property type="project" value="UniProtKB-KW"/>
</dbReference>
<evidence type="ECO:0000256" key="11">
    <source>
        <dbReference type="ARBA" id="ARBA00023128"/>
    </source>
</evidence>
<evidence type="ECO:0000256" key="3">
    <source>
        <dbReference type="ARBA" id="ARBA00004230"/>
    </source>
</evidence>
<evidence type="ECO:0000256" key="1">
    <source>
        <dbReference type="ARBA" id="ARBA00004114"/>
    </source>
</evidence>
<keyword evidence="7" id="KW-0282">Flagellum</keyword>
<sequence length="134" mass="15499">MDATRTSRQLEETIDNFEKQKIKDIKDIFSEFVTIEMLFHGKALEIYTAAYQSIQNIDENEDLEVFRSSLHPPDYQSRLDIVRANSKSPLQRNSSLKFSSGMLPQSRCVFRGEQNAPQADGAWARPDQETKWAR</sequence>
<accession>A0A7M4E131</accession>
<evidence type="ECO:0000256" key="9">
    <source>
        <dbReference type="ARBA" id="ARBA00022946"/>
    </source>
</evidence>
<dbReference type="GO" id="GO:0005743">
    <property type="term" value="C:mitochondrial inner membrane"/>
    <property type="evidence" value="ECO:0007669"/>
    <property type="project" value="UniProtKB-SubCell"/>
</dbReference>
<proteinExistence type="predicted"/>
<evidence type="ECO:0000256" key="4">
    <source>
        <dbReference type="ARBA" id="ARBA00004443"/>
    </source>
</evidence>
<evidence type="ECO:0000256" key="7">
    <source>
        <dbReference type="ARBA" id="ARBA00022846"/>
    </source>
</evidence>
<keyword evidence="8" id="KW-0744">Spermatogenesis</keyword>
<keyword evidence="10" id="KW-0969">Cilium</keyword>
<keyword evidence="5" id="KW-0221">Differentiation</keyword>
<reference evidence="14" key="1">
    <citation type="submission" date="2025-08" db="UniProtKB">
        <authorList>
            <consortium name="Ensembl"/>
        </authorList>
    </citation>
    <scope>IDENTIFICATION</scope>
</reference>
<dbReference type="PANTHER" id="PTHR21223:SF4">
    <property type="entry name" value="CBY1-INTERACTING BAR DOMAIN-CONTAINING PROTEIN 1"/>
    <property type="match status" value="1"/>
</dbReference>
<evidence type="ECO:0000313" key="14">
    <source>
        <dbReference type="Ensembl" id="ENSCPRP00005002757.1"/>
    </source>
</evidence>
<keyword evidence="11" id="KW-0496">Mitochondrion</keyword>